<dbReference type="Proteomes" id="UP000223913">
    <property type="component" value="Unassembled WGS sequence"/>
</dbReference>
<dbReference type="AlphaFoldDB" id="A0A2D0N2L7"/>
<protein>
    <recommendedName>
        <fullName evidence="3">DUF4249 domain-containing protein</fullName>
    </recommendedName>
</protein>
<dbReference type="Pfam" id="PF14054">
    <property type="entry name" value="DUF4249"/>
    <property type="match status" value="1"/>
</dbReference>
<sequence length="269" mass="29742">MKIMKNVLYCCIPLLFLACEEATDWQLEAGDNGQLVVEATLTNESRVQEIRLSQSYSELNGAALPVTDATVTVVANGQMVAFLPDIQDAGLYRSERSFRVIDDLEYTLLIDWQGREYTARTELAAVAPLPPITFQHYGKADSLAFADFAPIYHPDQQAMYRMQVDWSHLSNRPSDRALLYYYTFSSVDVGGLVRPLRDTVFFPPGSVIVARKFGLNDAYADYLRALVIETEWRGGAFYSAAASLSGNISNGALGFFSACAVDADTLVAE</sequence>
<dbReference type="OrthoDB" id="637707at2"/>
<dbReference type="EMBL" id="PDUD01000038">
    <property type="protein sequence ID" value="PHN02636.1"/>
    <property type="molecule type" value="Genomic_DNA"/>
</dbReference>
<organism evidence="1 2">
    <name type="scientific">Flavilitoribacter nigricans (strain ATCC 23147 / DSM 23189 / NBRC 102662 / NCIMB 1420 / SS-2)</name>
    <name type="common">Lewinella nigricans</name>
    <dbReference type="NCBI Taxonomy" id="1122177"/>
    <lineage>
        <taxon>Bacteria</taxon>
        <taxon>Pseudomonadati</taxon>
        <taxon>Bacteroidota</taxon>
        <taxon>Saprospiria</taxon>
        <taxon>Saprospirales</taxon>
        <taxon>Lewinellaceae</taxon>
        <taxon>Flavilitoribacter</taxon>
    </lineage>
</organism>
<evidence type="ECO:0000313" key="1">
    <source>
        <dbReference type="EMBL" id="PHN02636.1"/>
    </source>
</evidence>
<keyword evidence="2" id="KW-1185">Reference proteome</keyword>
<dbReference type="InterPro" id="IPR025345">
    <property type="entry name" value="DUF4249"/>
</dbReference>
<accession>A0A2D0N2L7</accession>
<evidence type="ECO:0008006" key="3">
    <source>
        <dbReference type="Google" id="ProtNLM"/>
    </source>
</evidence>
<name>A0A2D0N2L7_FLAN2</name>
<dbReference type="RefSeq" id="WP_099153965.1">
    <property type="nucleotide sequence ID" value="NZ_PDUD01000038.1"/>
</dbReference>
<comment type="caution">
    <text evidence="1">The sequence shown here is derived from an EMBL/GenBank/DDBJ whole genome shotgun (WGS) entry which is preliminary data.</text>
</comment>
<dbReference type="PROSITE" id="PS51257">
    <property type="entry name" value="PROKAR_LIPOPROTEIN"/>
    <property type="match status" value="1"/>
</dbReference>
<gene>
    <name evidence="1" type="ORF">CRP01_31065</name>
</gene>
<evidence type="ECO:0000313" key="2">
    <source>
        <dbReference type="Proteomes" id="UP000223913"/>
    </source>
</evidence>
<reference evidence="1 2" key="1">
    <citation type="submission" date="2017-10" db="EMBL/GenBank/DDBJ databases">
        <title>The draft genome sequence of Lewinella nigricans NBRC 102662.</title>
        <authorList>
            <person name="Wang K."/>
        </authorList>
    </citation>
    <scope>NUCLEOTIDE SEQUENCE [LARGE SCALE GENOMIC DNA]</scope>
    <source>
        <strain evidence="1 2">NBRC 102662</strain>
    </source>
</reference>
<proteinExistence type="predicted"/>